<dbReference type="NCBIfam" id="NF038032">
    <property type="entry name" value="CehA_McbA_metalo"/>
    <property type="match status" value="1"/>
</dbReference>
<dbReference type="Gene3D" id="3.20.20.140">
    <property type="entry name" value="Metal-dependent hydrolases"/>
    <property type="match status" value="1"/>
</dbReference>
<dbReference type="EMBL" id="JACEZT010000007">
    <property type="protein sequence ID" value="MBA5637979.1"/>
    <property type="molecule type" value="Genomic_DNA"/>
</dbReference>
<dbReference type="InterPro" id="IPR016195">
    <property type="entry name" value="Pol/histidinol_Pase-like"/>
</dbReference>
<evidence type="ECO:0000313" key="2">
    <source>
        <dbReference type="EMBL" id="MBA5637979.1"/>
    </source>
</evidence>
<name>A0A7W2IC46_9BURK</name>
<organism evidence="2 3">
    <name type="scientific">Rugamonas brunnea</name>
    <dbReference type="NCBI Taxonomy" id="2758569"/>
    <lineage>
        <taxon>Bacteria</taxon>
        <taxon>Pseudomonadati</taxon>
        <taxon>Pseudomonadota</taxon>
        <taxon>Betaproteobacteria</taxon>
        <taxon>Burkholderiales</taxon>
        <taxon>Oxalobacteraceae</taxon>
        <taxon>Telluria group</taxon>
        <taxon>Rugamonas</taxon>
    </lineage>
</organism>
<dbReference type="SUPFAM" id="SSF89550">
    <property type="entry name" value="PHP domain-like"/>
    <property type="match status" value="1"/>
</dbReference>
<evidence type="ECO:0000313" key="3">
    <source>
        <dbReference type="Proteomes" id="UP000534388"/>
    </source>
</evidence>
<feature type="compositionally biased region" description="Pro residues" evidence="1">
    <location>
        <begin position="16"/>
        <end position="29"/>
    </location>
</feature>
<dbReference type="GO" id="GO:0016787">
    <property type="term" value="F:hydrolase activity"/>
    <property type="evidence" value="ECO:0007669"/>
    <property type="project" value="UniProtKB-KW"/>
</dbReference>
<comment type="caution">
    <text evidence="2">The sequence shown here is derived from an EMBL/GenBank/DDBJ whole genome shotgun (WGS) entry which is preliminary data.</text>
</comment>
<dbReference type="AlphaFoldDB" id="A0A7W2IC46"/>
<protein>
    <submittedName>
        <fullName evidence="2">CehA/McbA family metallohydrolase</fullName>
    </submittedName>
</protein>
<reference evidence="2 3" key="1">
    <citation type="submission" date="2020-07" db="EMBL/GenBank/DDBJ databases">
        <title>Novel species isolated from subtropical streams in China.</title>
        <authorList>
            <person name="Lu H."/>
        </authorList>
    </citation>
    <scope>NUCLEOTIDE SEQUENCE [LARGE SCALE GENOMIC DNA]</scope>
    <source>
        <strain evidence="2 3">LX20W</strain>
    </source>
</reference>
<dbReference type="RefSeq" id="WP_182163069.1">
    <property type="nucleotide sequence ID" value="NZ_JACEZT010000007.1"/>
</dbReference>
<accession>A0A7W2IC46</accession>
<keyword evidence="2" id="KW-0378">Hydrolase</keyword>
<keyword evidence="3" id="KW-1185">Reference proteome</keyword>
<evidence type="ECO:0000256" key="1">
    <source>
        <dbReference type="SAM" id="MobiDB-lite"/>
    </source>
</evidence>
<feature type="region of interest" description="Disordered" evidence="1">
    <location>
        <begin position="1"/>
        <end position="40"/>
    </location>
</feature>
<sequence length="566" mass="61214">MPTHTPPHTPTHTRPRTPPDAPPDAPPSAPTQAPWQAHAQPDHREFDATLDVPYRASPGARRTISIYLSYPDQGRRHRASWQLELRTRKGAVLRRWHGAVTLGARPFTLQRDWDGRAAGAAPLTASGTYRLRLQARTGNTVITQEWPIALGIPPRLAMPAFRPLATGATHHVATMTPIPTGTILPSYTVYYGNLHSQTNHSDGGGDLAHCTGAQDPQSAALGPPDAYAYAQAHGLDFLMTSEHNHMYDGSDGTNPNADPRQATALYRQGLQDAIDYNAAHAGFLAIYGQEWGVIANGGHLNVFNSPELLGWERNASGQLLADTETPRSDYASLYSLMRARGWLGQFNHPAPDQFKVGATPLAYTADGDEVMVLCEVMNSSAFSHSADESESHRSNYEAVCDQLLEAGYHLAFSSDQDNHCANWGASYSNRSAVLVPGDAPLDNTSLLAALRARRVFATMDKQAQILLTANGHLMGERFANCGPLALSVRYAGAPGRTAADLTIIEGVPGRNGAVSELAHTADITFTPAPGEHFYYARLTQDDGKLLWTAPVWISQQSPSLLCAATN</sequence>
<proteinExistence type="predicted"/>
<gene>
    <name evidence="2" type="ORF">H3H37_13030</name>
</gene>
<dbReference type="Proteomes" id="UP000534388">
    <property type="component" value="Unassembled WGS sequence"/>
</dbReference>